<comment type="similarity">
    <text evidence="1">Belongs to the P-Pant transferase superfamily. Gsp/Sfp/HetI/AcpT family.</text>
</comment>
<reference evidence="5" key="1">
    <citation type="submission" date="2017-10" db="EMBL/GenBank/DDBJ databases">
        <title>Whole genome sequencing of members of genus Pseudoxanthomonas.</title>
        <authorList>
            <person name="Kumar S."/>
            <person name="Bansal K."/>
            <person name="Kaur A."/>
            <person name="Patil P."/>
            <person name="Sharma S."/>
            <person name="Patil P.B."/>
        </authorList>
    </citation>
    <scope>NUCLEOTIDE SEQUENCE</scope>
    <source>
        <strain evidence="5">DSM 22914</strain>
    </source>
</reference>
<dbReference type="GO" id="GO:0005829">
    <property type="term" value="C:cytosol"/>
    <property type="evidence" value="ECO:0007669"/>
    <property type="project" value="TreeGrafter"/>
</dbReference>
<evidence type="ECO:0000313" key="5">
    <source>
        <dbReference type="EMBL" id="KAF1688679.1"/>
    </source>
</evidence>
<evidence type="ECO:0000259" key="4">
    <source>
        <dbReference type="Pfam" id="PF01648"/>
    </source>
</evidence>
<dbReference type="Pfam" id="PF01648">
    <property type="entry name" value="ACPS"/>
    <property type="match status" value="1"/>
</dbReference>
<organism evidence="5 6">
    <name type="scientific">Pseudoxanthomonas taiwanensis</name>
    <dbReference type="NCBI Taxonomy" id="176598"/>
    <lineage>
        <taxon>Bacteria</taxon>
        <taxon>Pseudomonadati</taxon>
        <taxon>Pseudomonadota</taxon>
        <taxon>Gammaproteobacteria</taxon>
        <taxon>Lysobacterales</taxon>
        <taxon>Lysobacteraceae</taxon>
        <taxon>Pseudoxanthomonas</taxon>
    </lineage>
</organism>
<dbReference type="InterPro" id="IPR037143">
    <property type="entry name" value="4-PPantetheinyl_Trfase_dom_sf"/>
</dbReference>
<name>A0A921NXN3_9GAMM</name>
<gene>
    <name evidence="5" type="ORF">CR938_09005</name>
</gene>
<dbReference type="EMBL" id="PDWK01000040">
    <property type="protein sequence ID" value="KAF1688679.1"/>
    <property type="molecule type" value="Genomic_DNA"/>
</dbReference>
<keyword evidence="6" id="KW-1185">Reference proteome</keyword>
<dbReference type="GO" id="GO:0000287">
    <property type="term" value="F:magnesium ion binding"/>
    <property type="evidence" value="ECO:0007669"/>
    <property type="project" value="InterPro"/>
</dbReference>
<dbReference type="Gene3D" id="3.90.470.20">
    <property type="entry name" value="4'-phosphopantetheinyl transferase domain"/>
    <property type="match status" value="2"/>
</dbReference>
<dbReference type="InterPro" id="IPR050559">
    <property type="entry name" value="P-Pant_transferase_sf"/>
</dbReference>
<proteinExistence type="inferred from homology"/>
<keyword evidence="2 5" id="KW-0808">Transferase</keyword>
<evidence type="ECO:0000256" key="2">
    <source>
        <dbReference type="ARBA" id="ARBA00022679"/>
    </source>
</evidence>
<dbReference type="RefSeq" id="WP_162124692.1">
    <property type="nucleotide sequence ID" value="NZ_PDWK01000040.1"/>
</dbReference>
<feature type="domain" description="4'-phosphopantetheinyl transferase" evidence="4">
    <location>
        <begin position="81"/>
        <end position="159"/>
    </location>
</feature>
<evidence type="ECO:0000256" key="1">
    <source>
        <dbReference type="ARBA" id="ARBA00010990"/>
    </source>
</evidence>
<sequence>MDGEGWRFGPVRVAARPHPPGQRGEPAVRPLLAQWLGRDEVPLVRDAHGRPRLLAPFQDCDASWSHSGGLLLLACARGATVGVDLERLRPRPRALELARRFFAPGEAGRLAMLPPAQRERAFVRLWCAKEALLKAHGRGLAFGLHRLELACADDDPAAPLRLLACDPALGAPADWRLHEWTPQPDYVAVLAWRPAGG</sequence>
<dbReference type="PANTHER" id="PTHR12215">
    <property type="entry name" value="PHOSPHOPANTETHEINE TRANSFERASE"/>
    <property type="match status" value="1"/>
</dbReference>
<dbReference type="GO" id="GO:0008897">
    <property type="term" value="F:holo-[acyl-carrier-protein] synthase activity"/>
    <property type="evidence" value="ECO:0007669"/>
    <property type="project" value="InterPro"/>
</dbReference>
<dbReference type="SUPFAM" id="SSF56214">
    <property type="entry name" value="4'-phosphopantetheinyl transferase"/>
    <property type="match status" value="2"/>
</dbReference>
<dbReference type="GO" id="GO:0019878">
    <property type="term" value="P:lysine biosynthetic process via aminoadipic acid"/>
    <property type="evidence" value="ECO:0007669"/>
    <property type="project" value="TreeGrafter"/>
</dbReference>
<dbReference type="AlphaFoldDB" id="A0A921NXN3"/>
<feature type="region of interest" description="Disordered" evidence="3">
    <location>
        <begin position="1"/>
        <end position="26"/>
    </location>
</feature>
<comment type="caution">
    <text evidence="5">The sequence shown here is derived from an EMBL/GenBank/DDBJ whole genome shotgun (WGS) entry which is preliminary data.</text>
</comment>
<protein>
    <submittedName>
        <fullName evidence="5">4-phosphopantetheinyl transferase</fullName>
    </submittedName>
</protein>
<accession>A0A921NXN3</accession>
<evidence type="ECO:0000313" key="6">
    <source>
        <dbReference type="Proteomes" id="UP000717981"/>
    </source>
</evidence>
<dbReference type="Proteomes" id="UP000717981">
    <property type="component" value="Unassembled WGS sequence"/>
</dbReference>
<dbReference type="PANTHER" id="PTHR12215:SF10">
    <property type="entry name" value="L-AMINOADIPATE-SEMIALDEHYDE DEHYDROGENASE-PHOSPHOPANTETHEINYL TRANSFERASE"/>
    <property type="match status" value="1"/>
</dbReference>
<dbReference type="OrthoDB" id="9808281at2"/>
<dbReference type="InterPro" id="IPR008278">
    <property type="entry name" value="4-PPantetheinyl_Trfase_dom"/>
</dbReference>
<evidence type="ECO:0000256" key="3">
    <source>
        <dbReference type="SAM" id="MobiDB-lite"/>
    </source>
</evidence>